<dbReference type="InterPro" id="IPR029063">
    <property type="entry name" value="SAM-dependent_MTases_sf"/>
</dbReference>
<dbReference type="InterPro" id="IPR000177">
    <property type="entry name" value="Apple"/>
</dbReference>
<dbReference type="Gene3D" id="3.40.50.150">
    <property type="entry name" value="Vaccinia Virus protein VP39"/>
    <property type="match status" value="1"/>
</dbReference>
<dbReference type="GO" id="GO:0006508">
    <property type="term" value="P:proteolysis"/>
    <property type="evidence" value="ECO:0007669"/>
    <property type="project" value="InterPro"/>
</dbReference>
<evidence type="ECO:0000313" key="12">
    <source>
        <dbReference type="EMBL" id="CAL4774636.1"/>
    </source>
</evidence>
<evidence type="ECO:0000256" key="4">
    <source>
        <dbReference type="ARBA" id="ARBA00022691"/>
    </source>
</evidence>
<dbReference type="GO" id="GO:0005737">
    <property type="term" value="C:cytoplasm"/>
    <property type="evidence" value="ECO:0007669"/>
    <property type="project" value="TreeGrafter"/>
</dbReference>
<feature type="transmembrane region" description="Helical" evidence="8">
    <location>
        <begin position="107"/>
        <end position="130"/>
    </location>
</feature>
<keyword evidence="8" id="KW-0472">Membrane</keyword>
<name>A0A9P1C927_9DINO</name>
<dbReference type="EMBL" id="CAMXCT020001155">
    <property type="protein sequence ID" value="CAL1140699.1"/>
    <property type="molecule type" value="Genomic_DNA"/>
</dbReference>
<feature type="region of interest" description="Disordered" evidence="7">
    <location>
        <begin position="426"/>
        <end position="446"/>
    </location>
</feature>
<feature type="region of interest" description="Disordered" evidence="7">
    <location>
        <begin position="466"/>
        <end position="490"/>
    </location>
</feature>
<evidence type="ECO:0000256" key="1">
    <source>
        <dbReference type="ARBA" id="ARBA00010396"/>
    </source>
</evidence>
<keyword evidence="2 12" id="KW-0489">Methyltransferase</keyword>
<dbReference type="InterPro" id="IPR003609">
    <property type="entry name" value="Pan_app"/>
</dbReference>
<dbReference type="GO" id="GO:0005576">
    <property type="term" value="C:extracellular region"/>
    <property type="evidence" value="ECO:0007669"/>
    <property type="project" value="InterPro"/>
</dbReference>
<protein>
    <submittedName>
        <fullName evidence="12">Methylated-DNA--protein-cysteine methyltransferase (6-O-methylguanine-DNA methyltransferase) (O-6-methylguanine-DNA-alkyltransferase)</fullName>
    </submittedName>
</protein>
<dbReference type="PANTHER" id="PTHR11265:SF0">
    <property type="entry name" value="12S RRNA N4-METHYLCYTIDINE METHYLTRANSFERASE"/>
    <property type="match status" value="1"/>
</dbReference>
<dbReference type="InterPro" id="IPR002903">
    <property type="entry name" value="RsmH"/>
</dbReference>
<keyword evidence="3" id="KW-0808">Transferase</keyword>
<dbReference type="Gene3D" id="1.10.150.170">
    <property type="entry name" value="Putative methyltransferase TM0872, insert domain"/>
    <property type="match status" value="1"/>
</dbReference>
<dbReference type="EMBL" id="CAMXCT030001155">
    <property type="protein sequence ID" value="CAL4774636.1"/>
    <property type="molecule type" value="Genomic_DNA"/>
</dbReference>
<evidence type="ECO:0000256" key="8">
    <source>
        <dbReference type="SAM" id="Phobius"/>
    </source>
</evidence>
<dbReference type="SUPFAM" id="SSF57414">
    <property type="entry name" value="Hairpin loop containing domain-like"/>
    <property type="match status" value="1"/>
</dbReference>
<feature type="region of interest" description="Disordered" evidence="7">
    <location>
        <begin position="503"/>
        <end position="571"/>
    </location>
</feature>
<evidence type="ECO:0000313" key="10">
    <source>
        <dbReference type="EMBL" id="CAI3987324.1"/>
    </source>
</evidence>
<comment type="similarity">
    <text evidence="1">Belongs to the methyltransferase superfamily. RsmH family.</text>
</comment>
<evidence type="ECO:0000256" key="2">
    <source>
        <dbReference type="ARBA" id="ARBA00022603"/>
    </source>
</evidence>
<dbReference type="CDD" id="cd01100">
    <property type="entry name" value="APPLE_Factor_XI_like"/>
    <property type="match status" value="1"/>
</dbReference>
<accession>A0A9P1C927</accession>
<organism evidence="10">
    <name type="scientific">Cladocopium goreaui</name>
    <dbReference type="NCBI Taxonomy" id="2562237"/>
    <lineage>
        <taxon>Eukaryota</taxon>
        <taxon>Sar</taxon>
        <taxon>Alveolata</taxon>
        <taxon>Dinophyceae</taxon>
        <taxon>Suessiales</taxon>
        <taxon>Symbiodiniaceae</taxon>
        <taxon>Cladocopium</taxon>
    </lineage>
</organism>
<gene>
    <name evidence="10" type="ORF">C1SCF055_LOCUS14607</name>
</gene>
<dbReference type="Proteomes" id="UP001152797">
    <property type="component" value="Unassembled WGS sequence"/>
</dbReference>
<keyword evidence="8" id="KW-1133">Transmembrane helix</keyword>
<dbReference type="EMBL" id="CAMXCT010001155">
    <property type="protein sequence ID" value="CAI3987324.1"/>
    <property type="molecule type" value="Genomic_DNA"/>
</dbReference>
<proteinExistence type="inferred from homology"/>
<dbReference type="SUPFAM" id="SSF53335">
    <property type="entry name" value="S-adenosyl-L-methionine-dependent methyltransferases"/>
    <property type="match status" value="1"/>
</dbReference>
<feature type="non-terminal residue" evidence="10">
    <location>
        <position position="1"/>
    </location>
</feature>
<feature type="compositionally biased region" description="Basic and acidic residues" evidence="7">
    <location>
        <begin position="550"/>
        <end position="565"/>
    </location>
</feature>
<dbReference type="SUPFAM" id="SSF81799">
    <property type="entry name" value="Putative methyltransferase TM0872, insert domain"/>
    <property type="match status" value="1"/>
</dbReference>
<reference evidence="11" key="2">
    <citation type="submission" date="2024-04" db="EMBL/GenBank/DDBJ databases">
        <authorList>
            <person name="Chen Y."/>
            <person name="Shah S."/>
            <person name="Dougan E. K."/>
            <person name="Thang M."/>
            <person name="Chan C."/>
        </authorList>
    </citation>
    <scope>NUCLEOTIDE SEQUENCE [LARGE SCALE GENOMIC DNA]</scope>
</reference>
<dbReference type="Pfam" id="PF01795">
    <property type="entry name" value="Methyltransf_5"/>
    <property type="match status" value="1"/>
</dbReference>
<dbReference type="AlphaFoldDB" id="A0A9P1C927"/>
<evidence type="ECO:0000256" key="5">
    <source>
        <dbReference type="ARBA" id="ARBA00022737"/>
    </source>
</evidence>
<feature type="region of interest" description="Disordered" evidence="7">
    <location>
        <begin position="136"/>
        <end position="187"/>
    </location>
</feature>
<evidence type="ECO:0000256" key="7">
    <source>
        <dbReference type="SAM" id="MobiDB-lite"/>
    </source>
</evidence>
<feature type="compositionally biased region" description="Acidic residues" evidence="7">
    <location>
        <begin position="151"/>
        <end position="163"/>
    </location>
</feature>
<keyword evidence="5" id="KW-0677">Repeat</keyword>
<dbReference type="Pfam" id="PF00024">
    <property type="entry name" value="PAN_1"/>
    <property type="match status" value="1"/>
</dbReference>
<feature type="compositionally biased region" description="Basic residues" evidence="7">
    <location>
        <begin position="136"/>
        <end position="147"/>
    </location>
</feature>
<dbReference type="GO" id="GO:0070475">
    <property type="term" value="P:rRNA base methylation"/>
    <property type="evidence" value="ECO:0007669"/>
    <property type="project" value="TreeGrafter"/>
</dbReference>
<evidence type="ECO:0000313" key="13">
    <source>
        <dbReference type="Proteomes" id="UP001152797"/>
    </source>
</evidence>
<keyword evidence="8" id="KW-0812">Transmembrane</keyword>
<evidence type="ECO:0000259" key="9">
    <source>
        <dbReference type="Pfam" id="PF00024"/>
    </source>
</evidence>
<reference evidence="10" key="1">
    <citation type="submission" date="2022-10" db="EMBL/GenBank/DDBJ databases">
        <authorList>
            <person name="Chen Y."/>
            <person name="Dougan E. K."/>
            <person name="Chan C."/>
            <person name="Rhodes N."/>
            <person name="Thang M."/>
        </authorList>
    </citation>
    <scope>NUCLEOTIDE SEQUENCE</scope>
</reference>
<evidence type="ECO:0000256" key="3">
    <source>
        <dbReference type="ARBA" id="ARBA00022679"/>
    </source>
</evidence>
<evidence type="ECO:0000313" key="11">
    <source>
        <dbReference type="EMBL" id="CAL1140699.1"/>
    </source>
</evidence>
<evidence type="ECO:0000256" key="6">
    <source>
        <dbReference type="ARBA" id="ARBA00023157"/>
    </source>
</evidence>
<dbReference type="OrthoDB" id="439808at2759"/>
<keyword evidence="6" id="KW-1015">Disulfide bond</keyword>
<dbReference type="GO" id="GO:0071424">
    <property type="term" value="F:rRNA (cytosine-N4-)-methyltransferase activity"/>
    <property type="evidence" value="ECO:0007669"/>
    <property type="project" value="TreeGrafter"/>
</dbReference>
<sequence length="823" mass="90297">MAKPPAVPNGAFLTDALQCQASCASNPTCSHFTWFTDSHGCWLGFSKSELVAAPKAISGPKICKAPATPAPLPEPMPIAGDGDASVSTQAPKAFAQNTSRGGANISWIWWVLGAGVIVLVAIAACAFAFAQGKKKPKESARKRHMRRTQGMEEEAENDAEEADVERPLMPWEQRKLESRPSGSKKGFKAPDSFVRLPLTVPGIGTWGCGTRACQSVSWKQRSSALMQQQAFNALFRERFRNFDGTMQSFYPPRGQRQSAGTAEVRLIRQIAPAAREFPPQILTPFASSPACLIPEGCAGPGGRDHQDLDSFGLKLGGVWHGKDHKMEAKFTEANFTCTSLVRNPILDVLELPSSFQIPINFNAMQKEGSDMSLQFYMTAAWSCSVSLGGGWEAGAQRAQRRRVGWEGLEVRDGGLADFCWLAPEPRPAWQSRGEPAPEPPAGPEDENLERLVEGVEGVEGMEGMEGMEGWISPRSDRSLGPKMTKGTALGPLTGTTLVDLIDRGTYGMGPSGRRARSVQRSDSLPPRPWDQGTRASLEQARAGALRSKSLRPERPQRPERPKDQNDPWAAYFGESDGLDVPVWGQLPFRLHRRQHGVVRESEAELTTGHIPVLRDESIDSLLGGPDGVDGYYADGTFGRGGHSTEILRRLSKDGRLWAFDLDPNAVAVGQRLEALEPRFKMIHRPFADVHVSLPSDVELSGMLLDIGFSSPQVDDGDRGWSCYQDGPLDLRMNFKAGIPAWKWLQTTTPGELASVIYENGEDDDPVMCHRIAEAALERQRRLGPYKSTLELASCIQEVKRGLDERRQHPAKLAFQGIRNFINQ</sequence>
<dbReference type="Gene3D" id="3.50.4.10">
    <property type="entry name" value="Hepatocyte Growth Factor"/>
    <property type="match status" value="1"/>
</dbReference>
<comment type="caution">
    <text evidence="10">The sequence shown here is derived from an EMBL/GenBank/DDBJ whole genome shotgun (WGS) entry which is preliminary data.</text>
</comment>
<keyword evidence="4" id="KW-0949">S-adenosyl-L-methionine</keyword>
<feature type="domain" description="Apple" evidence="9">
    <location>
        <begin position="15"/>
        <end position="43"/>
    </location>
</feature>
<keyword evidence="13" id="KW-1185">Reference proteome</keyword>
<dbReference type="PANTHER" id="PTHR11265">
    <property type="entry name" value="S-ADENOSYL-METHYLTRANSFERASE MRAW"/>
    <property type="match status" value="1"/>
</dbReference>
<dbReference type="InterPro" id="IPR023397">
    <property type="entry name" value="SAM-dep_MeTrfase_MraW_recog"/>
</dbReference>